<proteinExistence type="predicted"/>
<evidence type="ECO:0000313" key="2">
    <source>
        <dbReference type="EMBL" id="TFI59255.1"/>
    </source>
</evidence>
<protein>
    <submittedName>
        <fullName evidence="2">Uncharacterized protein</fullName>
    </submittedName>
</protein>
<evidence type="ECO:0000313" key="3">
    <source>
        <dbReference type="Proteomes" id="UP000298213"/>
    </source>
</evidence>
<dbReference type="AlphaFoldDB" id="A0A4Y8ZVU9"/>
<accession>A0A4Y8ZVU9</accession>
<dbReference type="Proteomes" id="UP000298213">
    <property type="component" value="Unassembled WGS sequence"/>
</dbReference>
<dbReference type="RefSeq" id="WP_135084463.1">
    <property type="nucleotide sequence ID" value="NZ_SPDV01000008.1"/>
</dbReference>
<comment type="caution">
    <text evidence="2">The sequence shown here is derived from an EMBL/GenBank/DDBJ whole genome shotgun (WGS) entry which is preliminary data.</text>
</comment>
<reference evidence="2 3" key="1">
    <citation type="submission" date="2019-03" db="EMBL/GenBank/DDBJ databases">
        <title>Genome sequence of Sphingomonas sp. 17J27-24.</title>
        <authorList>
            <person name="Kim M."/>
            <person name="Maeng S."/>
            <person name="Sathiyaraj S."/>
        </authorList>
    </citation>
    <scope>NUCLEOTIDE SEQUENCE [LARGE SCALE GENOMIC DNA]</scope>
    <source>
        <strain evidence="2 3">17J27-24</strain>
    </source>
</reference>
<feature type="region of interest" description="Disordered" evidence="1">
    <location>
        <begin position="129"/>
        <end position="157"/>
    </location>
</feature>
<gene>
    <name evidence="2" type="ORF">E2493_05275</name>
</gene>
<dbReference type="OrthoDB" id="7478608at2"/>
<sequence length="157" mass="17844">MRLACRLGFHRPQRPALWNAGYYFSRCARCRRDLIKTPWGRWRVPRGFRVVWKTASEAALGLLLRDVREAPGAKAGPLRTSVPLQTVLRRLHHQDFMGDERRRSGWDGEIEVAVDDAFRRIDRSDFMAPRAGDMRAGEAAGPAAQPVRPPLGQSGRR</sequence>
<organism evidence="2 3">
    <name type="scientific">Sphingomonas parva</name>
    <dbReference type="NCBI Taxonomy" id="2555898"/>
    <lineage>
        <taxon>Bacteria</taxon>
        <taxon>Pseudomonadati</taxon>
        <taxon>Pseudomonadota</taxon>
        <taxon>Alphaproteobacteria</taxon>
        <taxon>Sphingomonadales</taxon>
        <taxon>Sphingomonadaceae</taxon>
        <taxon>Sphingomonas</taxon>
    </lineage>
</organism>
<name>A0A4Y8ZVU9_9SPHN</name>
<keyword evidence="3" id="KW-1185">Reference proteome</keyword>
<evidence type="ECO:0000256" key="1">
    <source>
        <dbReference type="SAM" id="MobiDB-lite"/>
    </source>
</evidence>
<dbReference type="EMBL" id="SPDV01000008">
    <property type="protein sequence ID" value="TFI59255.1"/>
    <property type="molecule type" value="Genomic_DNA"/>
</dbReference>